<dbReference type="GO" id="GO:0032259">
    <property type="term" value="P:methylation"/>
    <property type="evidence" value="ECO:0007669"/>
    <property type="project" value="UniProtKB-KW"/>
</dbReference>
<protein>
    <submittedName>
        <fullName evidence="1">Methyltransferase domain-containing protein</fullName>
    </submittedName>
</protein>
<sequence length="281" mass="30839">MPNYYFHTDNAKQALDAIAAGLPLVRLSTDLNLSEQDFALNDQSLVLDADNRLSIDTLKSIVKKTQRIYLCRDGAMTPLEDRSTGYYKLVPTAGAPLLEISGVKMHISKGTDPFTSASAMAQQAVRKGDKVLDCCSGLGYAAIAAHRLGASEVLSIELSPAVMGLRALNPWSNDLKQAGIVQHQGSSYELINTLPAASFDSVIHDPPRFSLAGELYSEEFYREIFRVLRREGRLFHYTGNPHVVKKGSSFVDGVIHRLKAAGFKNVQKVEHLMGVSAQKYL</sequence>
<name>A0ABX7X4N6_9GAMM</name>
<evidence type="ECO:0000313" key="1">
    <source>
        <dbReference type="EMBL" id="QTR48794.1"/>
    </source>
</evidence>
<dbReference type="InterPro" id="IPR029063">
    <property type="entry name" value="SAM-dependent_MTases_sf"/>
</dbReference>
<organism evidence="1 2">
    <name type="scientific">Candidatus Thiothrix anitrata</name>
    <dbReference type="NCBI Taxonomy" id="2823902"/>
    <lineage>
        <taxon>Bacteria</taxon>
        <taxon>Pseudomonadati</taxon>
        <taxon>Pseudomonadota</taxon>
        <taxon>Gammaproteobacteria</taxon>
        <taxon>Thiotrichales</taxon>
        <taxon>Thiotrichaceae</taxon>
        <taxon>Thiothrix</taxon>
    </lineage>
</organism>
<dbReference type="Proteomes" id="UP000672027">
    <property type="component" value="Chromosome"/>
</dbReference>
<proteinExistence type="predicted"/>
<evidence type="ECO:0000313" key="2">
    <source>
        <dbReference type="Proteomes" id="UP000672027"/>
    </source>
</evidence>
<reference evidence="1 2" key="1">
    <citation type="submission" date="2021-04" db="EMBL/GenBank/DDBJ databases">
        <title>Genomics, taxonomy and metabolism of representatives of sulfur bacteria of the genus Thiothrix: Thiothrix fructosivorans QT, Thiothrix unzii A1T and three new species, Thiothrix subterranea sp. nov., Thiothrix litoralis sp. nov. and 'Candidatus Thiothrix anitrata' sp. nov.</title>
        <authorList>
            <person name="Ravin N.V."/>
            <person name="Smolyakov D."/>
            <person name="Rudenko T.S."/>
            <person name="Mardanov A.V."/>
            <person name="Beletsky A.V."/>
            <person name="Markov N.D."/>
            <person name="Fomenkov A.I."/>
            <person name="Roberts R.J."/>
            <person name="Karnachuk O.V."/>
            <person name="Novikov A."/>
            <person name="Grabovich M.Y."/>
        </authorList>
    </citation>
    <scope>NUCLEOTIDE SEQUENCE [LARGE SCALE GENOMIC DNA]</scope>
    <source>
        <strain evidence="1 2">A52</strain>
    </source>
</reference>
<keyword evidence="2" id="KW-1185">Reference proteome</keyword>
<gene>
    <name evidence="1" type="ORF">J8380_10895</name>
</gene>
<dbReference type="RefSeq" id="WP_210225675.1">
    <property type="nucleotide sequence ID" value="NZ_CP072800.1"/>
</dbReference>
<keyword evidence="1" id="KW-0808">Transferase</keyword>
<dbReference type="Pfam" id="PF06325">
    <property type="entry name" value="PrmA"/>
    <property type="match status" value="1"/>
</dbReference>
<dbReference type="EMBL" id="CP072800">
    <property type="protein sequence ID" value="QTR48794.1"/>
    <property type="molecule type" value="Genomic_DNA"/>
</dbReference>
<dbReference type="SUPFAM" id="SSF53335">
    <property type="entry name" value="S-adenosyl-L-methionine-dependent methyltransferases"/>
    <property type="match status" value="1"/>
</dbReference>
<dbReference type="GO" id="GO:0008168">
    <property type="term" value="F:methyltransferase activity"/>
    <property type="evidence" value="ECO:0007669"/>
    <property type="project" value="UniProtKB-KW"/>
</dbReference>
<keyword evidence="1" id="KW-0489">Methyltransferase</keyword>
<dbReference type="CDD" id="cd02440">
    <property type="entry name" value="AdoMet_MTases"/>
    <property type="match status" value="1"/>
</dbReference>
<dbReference type="Gene3D" id="3.40.50.150">
    <property type="entry name" value="Vaccinia Virus protein VP39"/>
    <property type="match status" value="1"/>
</dbReference>
<accession>A0ABX7X4N6</accession>